<proteinExistence type="predicted"/>
<dbReference type="Pfam" id="PF13488">
    <property type="entry name" value="Gly-zipper_Omp"/>
    <property type="match status" value="1"/>
</dbReference>
<keyword evidence="7" id="KW-1185">Reference proteome</keyword>
<keyword evidence="6" id="KW-0449">Lipoprotein</keyword>
<evidence type="ECO:0000313" key="6">
    <source>
        <dbReference type="EMBL" id="CAD5108670.1"/>
    </source>
</evidence>
<dbReference type="InterPro" id="IPR006665">
    <property type="entry name" value="OmpA-like"/>
</dbReference>
<dbReference type="SUPFAM" id="SSF103088">
    <property type="entry name" value="OmpA-like"/>
    <property type="match status" value="1"/>
</dbReference>
<dbReference type="CDD" id="cd07185">
    <property type="entry name" value="OmpA_C-like"/>
    <property type="match status" value="1"/>
</dbReference>
<dbReference type="InterPro" id="IPR036737">
    <property type="entry name" value="OmpA-like_sf"/>
</dbReference>
<organism evidence="6 7">
    <name type="scientific">Zestomonas carbonaria</name>
    <dbReference type="NCBI Taxonomy" id="2762745"/>
    <lineage>
        <taxon>Bacteria</taxon>
        <taxon>Pseudomonadati</taxon>
        <taxon>Pseudomonadota</taxon>
        <taxon>Gammaproteobacteria</taxon>
        <taxon>Pseudomonadales</taxon>
        <taxon>Pseudomonadaceae</taxon>
        <taxon>Zestomonas</taxon>
    </lineage>
</organism>
<dbReference type="PROSITE" id="PS01068">
    <property type="entry name" value="OMPA_1"/>
    <property type="match status" value="1"/>
</dbReference>
<dbReference type="PANTHER" id="PTHR30329">
    <property type="entry name" value="STATOR ELEMENT OF FLAGELLAR MOTOR COMPLEX"/>
    <property type="match status" value="1"/>
</dbReference>
<evidence type="ECO:0000256" key="1">
    <source>
        <dbReference type="ARBA" id="ARBA00004442"/>
    </source>
</evidence>
<dbReference type="Gene3D" id="3.30.1330.60">
    <property type="entry name" value="OmpA-like domain"/>
    <property type="match status" value="1"/>
</dbReference>
<dbReference type="Proteomes" id="UP000583387">
    <property type="component" value="Unassembled WGS sequence"/>
</dbReference>
<dbReference type="InterPro" id="IPR050330">
    <property type="entry name" value="Bact_OuterMem_StrucFunc"/>
</dbReference>
<dbReference type="PROSITE" id="PS51257">
    <property type="entry name" value="PROKAR_LIPOPROTEIN"/>
    <property type="match status" value="1"/>
</dbReference>
<protein>
    <submittedName>
        <fullName evidence="6">Putative lipoprotein YiaD</fullName>
    </submittedName>
</protein>
<dbReference type="PROSITE" id="PS51123">
    <property type="entry name" value="OMPA_2"/>
    <property type="match status" value="1"/>
</dbReference>
<dbReference type="PANTHER" id="PTHR30329:SF21">
    <property type="entry name" value="LIPOPROTEIN YIAD-RELATED"/>
    <property type="match status" value="1"/>
</dbReference>
<dbReference type="InterPro" id="IPR039567">
    <property type="entry name" value="Gly-zipper"/>
</dbReference>
<dbReference type="RefSeq" id="WP_187671987.1">
    <property type="nucleotide sequence ID" value="NZ_CAJFCI010000058.1"/>
</dbReference>
<name>A0A7U7I9U6_9GAMM</name>
<feature type="domain" description="OmpA-like" evidence="5">
    <location>
        <begin position="102"/>
        <end position="219"/>
    </location>
</feature>
<sequence>MKKWRNLTALAAGVALLAGCTTNPYTGEQQAGKAGIYGGIGAVTGAAIGAATSSKKDRAKGALIGAAVGGAAGGGYGYYVDTQEAKLRQTLQGTGVQVQRNGNDLTLIMPGNITFASNSADISSSFYPTLNSLVLVFKEFDKNGVDIVGHTDSTGSLQLNQSLSQRRAQSVASYLAANGVAPARISSYGAGPNQPIASNANEAGRAQNRRVEINLRPLQ</sequence>
<dbReference type="EMBL" id="CAJFCI010000058">
    <property type="protein sequence ID" value="CAD5108670.1"/>
    <property type="molecule type" value="Genomic_DNA"/>
</dbReference>
<reference evidence="6 7" key="1">
    <citation type="submission" date="2020-08" db="EMBL/GenBank/DDBJ databases">
        <authorList>
            <person name="Criscuolo A."/>
        </authorList>
    </citation>
    <scope>NUCLEOTIDE SEQUENCE [LARGE SCALE GENOMIC DNA]</scope>
    <source>
        <strain evidence="6">CIP111764</strain>
    </source>
</reference>
<dbReference type="Pfam" id="PF00691">
    <property type="entry name" value="OmpA"/>
    <property type="match status" value="1"/>
</dbReference>
<evidence type="ECO:0000259" key="5">
    <source>
        <dbReference type="PROSITE" id="PS51123"/>
    </source>
</evidence>
<keyword evidence="3" id="KW-0998">Cell outer membrane</keyword>
<evidence type="ECO:0000256" key="3">
    <source>
        <dbReference type="ARBA" id="ARBA00023237"/>
    </source>
</evidence>
<evidence type="ECO:0000256" key="4">
    <source>
        <dbReference type="PROSITE-ProRule" id="PRU00473"/>
    </source>
</evidence>
<dbReference type="PRINTS" id="PR01021">
    <property type="entry name" value="OMPADOMAIN"/>
</dbReference>
<dbReference type="GO" id="GO:0009279">
    <property type="term" value="C:cell outer membrane"/>
    <property type="evidence" value="ECO:0007669"/>
    <property type="project" value="UniProtKB-SubCell"/>
</dbReference>
<keyword evidence="2 4" id="KW-0472">Membrane</keyword>
<dbReference type="AlphaFoldDB" id="A0A7U7I9U6"/>
<comment type="caution">
    <text evidence="6">The sequence shown here is derived from an EMBL/GenBank/DDBJ whole genome shotgun (WGS) entry which is preliminary data.</text>
</comment>
<comment type="subcellular location">
    <subcellularLocation>
        <location evidence="1">Cell outer membrane</location>
    </subcellularLocation>
</comment>
<dbReference type="PRINTS" id="PR01023">
    <property type="entry name" value="NAFLGMOTY"/>
</dbReference>
<gene>
    <name evidence="6" type="primary">yiaD_2</name>
    <name evidence="6" type="ORF">PSEWESI4_02962</name>
</gene>
<evidence type="ECO:0000313" key="7">
    <source>
        <dbReference type="Proteomes" id="UP000583387"/>
    </source>
</evidence>
<accession>A0A7U7I9U6</accession>
<dbReference type="InterPro" id="IPR006690">
    <property type="entry name" value="OMPA-like_CS"/>
</dbReference>
<dbReference type="InterPro" id="IPR006664">
    <property type="entry name" value="OMP_bac"/>
</dbReference>
<evidence type="ECO:0000256" key="2">
    <source>
        <dbReference type="ARBA" id="ARBA00023136"/>
    </source>
</evidence>